<dbReference type="GeneID" id="300407617"/>
<dbReference type="EMBL" id="CP041695">
    <property type="protein sequence ID" value="QDP81906.1"/>
    <property type="molecule type" value="Genomic_DNA"/>
</dbReference>
<organism evidence="3 4">
    <name type="scientific">Nocardia otitidiscaviarum</name>
    <dbReference type="NCBI Taxonomy" id="1823"/>
    <lineage>
        <taxon>Bacteria</taxon>
        <taxon>Bacillati</taxon>
        <taxon>Actinomycetota</taxon>
        <taxon>Actinomycetes</taxon>
        <taxon>Mycobacteriales</taxon>
        <taxon>Nocardiaceae</taxon>
        <taxon>Nocardia</taxon>
    </lineage>
</organism>
<evidence type="ECO:0000313" key="3">
    <source>
        <dbReference type="EMBL" id="QDP81906.1"/>
    </source>
</evidence>
<gene>
    <name evidence="3" type="ORF">FOH10_27380</name>
</gene>
<dbReference type="Pfam" id="PF02467">
    <property type="entry name" value="Whib"/>
    <property type="match status" value="1"/>
</dbReference>
<dbReference type="AlphaFoldDB" id="A0A516NSL4"/>
<name>A0A516NSL4_9NOCA</name>
<protein>
    <submittedName>
        <fullName evidence="3">WhiB family transcriptional regulator</fullName>
    </submittedName>
</protein>
<sequence>MSSHAAMGSLVGGTPHRPPRDRESGRNGMSSEIRRDHPNHSTGSDRGVALPRRRWEQDAACRVMHPEVFFPCRQSLTLEVARACAICAQCRVRRDCAIFALQHSVVCGIFAGVYLGADGSPNPGALRSLRDIADSVGCAES</sequence>
<dbReference type="InterPro" id="IPR034768">
    <property type="entry name" value="4FE4S_WBL"/>
</dbReference>
<proteinExistence type="predicted"/>
<evidence type="ECO:0000313" key="4">
    <source>
        <dbReference type="Proteomes" id="UP000317039"/>
    </source>
</evidence>
<accession>A0A516NSL4</accession>
<reference evidence="3 4" key="1">
    <citation type="submission" date="2019-07" db="EMBL/GenBank/DDBJ databases">
        <title>Complete Genome Sequence and Methylome Analysis of Nocardia otitidis-caviarum NEB252.</title>
        <authorList>
            <person name="Fomenkov A."/>
            <person name="Anton B.P."/>
            <person name="Vincze T."/>
            <person name="Roberts R.J."/>
        </authorList>
    </citation>
    <scope>NUCLEOTIDE SEQUENCE [LARGE SCALE GENOMIC DNA]</scope>
    <source>
        <strain evidence="3 4">NEB252</strain>
    </source>
</reference>
<evidence type="ECO:0000259" key="2">
    <source>
        <dbReference type="PROSITE" id="PS51674"/>
    </source>
</evidence>
<feature type="domain" description="4Fe-4S Wbl-type" evidence="2">
    <location>
        <begin position="60"/>
        <end position="120"/>
    </location>
</feature>
<dbReference type="Proteomes" id="UP000317039">
    <property type="component" value="Chromosome"/>
</dbReference>
<dbReference type="RefSeq" id="WP_143982869.1">
    <property type="nucleotide sequence ID" value="NZ_CP041695.1"/>
</dbReference>
<dbReference type="KEGG" id="nod:FOH10_27380"/>
<evidence type="ECO:0000256" key="1">
    <source>
        <dbReference type="SAM" id="MobiDB-lite"/>
    </source>
</evidence>
<feature type="region of interest" description="Disordered" evidence="1">
    <location>
        <begin position="1"/>
        <end position="51"/>
    </location>
</feature>
<dbReference type="PROSITE" id="PS51674">
    <property type="entry name" value="4FE4S_WBL"/>
    <property type="match status" value="1"/>
</dbReference>